<protein>
    <submittedName>
        <fullName evidence="1">Uncharacterized protein</fullName>
    </submittedName>
</protein>
<dbReference type="Proteomes" id="UP001251524">
    <property type="component" value="Unassembled WGS sequence"/>
</dbReference>
<name>A0ABU1WF85_9GAMM</name>
<keyword evidence="2" id="KW-1185">Reference proteome</keyword>
<proteinExistence type="predicted"/>
<evidence type="ECO:0000313" key="1">
    <source>
        <dbReference type="EMBL" id="MDR7136222.1"/>
    </source>
</evidence>
<accession>A0ABU1WF85</accession>
<dbReference type="EMBL" id="JAVDVY010000004">
    <property type="protein sequence ID" value="MDR7136222.1"/>
    <property type="molecule type" value="Genomic_DNA"/>
</dbReference>
<gene>
    <name evidence="1" type="ORF">J2X06_003448</name>
</gene>
<evidence type="ECO:0000313" key="2">
    <source>
        <dbReference type="Proteomes" id="UP001251524"/>
    </source>
</evidence>
<reference evidence="1 2" key="1">
    <citation type="submission" date="2023-07" db="EMBL/GenBank/DDBJ databases">
        <title>Sorghum-associated microbial communities from plants grown in Nebraska, USA.</title>
        <authorList>
            <person name="Schachtman D."/>
        </authorList>
    </citation>
    <scope>NUCLEOTIDE SEQUENCE [LARGE SCALE GENOMIC DNA]</scope>
    <source>
        <strain evidence="1 2">BE198</strain>
    </source>
</reference>
<sequence length="89" mass="10051">MLKLATYARHLRVNSKPPSTRRKAGWITTTACMYPFATRIFMAISGLEEIGDKYFKLTTAQKAKLIAYVYNRGKKLPKGELVDLLGLLT</sequence>
<comment type="caution">
    <text evidence="1">The sequence shown here is derived from an EMBL/GenBank/DDBJ whole genome shotgun (WGS) entry which is preliminary data.</text>
</comment>
<organism evidence="1 2">
    <name type="scientific">Lysobacter niastensis</name>
    <dbReference type="NCBI Taxonomy" id="380629"/>
    <lineage>
        <taxon>Bacteria</taxon>
        <taxon>Pseudomonadati</taxon>
        <taxon>Pseudomonadota</taxon>
        <taxon>Gammaproteobacteria</taxon>
        <taxon>Lysobacterales</taxon>
        <taxon>Lysobacteraceae</taxon>
        <taxon>Lysobacter</taxon>
    </lineage>
</organism>